<reference evidence="1" key="1">
    <citation type="submission" date="2016-09" db="EMBL/GenBank/DDBJ databases">
        <title>Whole genome sequencing of Salmonella enterica.</title>
        <authorList>
            <person name="Bell R."/>
        </authorList>
    </citation>
    <scope>NUCLEOTIDE SEQUENCE [LARGE SCALE GENOMIC DNA]</scope>
    <source>
        <strain evidence="1">CFSAN044978</strain>
    </source>
</reference>
<organism evidence="1">
    <name type="scientific">Salmonella enterica subsp. enterica serovar Saintpaul</name>
    <dbReference type="NCBI Taxonomy" id="90105"/>
    <lineage>
        <taxon>Bacteria</taxon>
        <taxon>Pseudomonadati</taxon>
        <taxon>Pseudomonadota</taxon>
        <taxon>Gammaproteobacteria</taxon>
        <taxon>Enterobacterales</taxon>
        <taxon>Enterobacteriaceae</taxon>
        <taxon>Salmonella</taxon>
    </lineage>
</organism>
<protein>
    <submittedName>
        <fullName evidence="1">Uncharacterized protein</fullName>
    </submittedName>
</protein>
<dbReference type="EMBL" id="MLZC01000001">
    <property type="protein sequence ID" value="OHG69811.1"/>
    <property type="molecule type" value="Genomic_DNA"/>
</dbReference>
<name>A0A1S0ZLT6_SALET</name>
<evidence type="ECO:0000313" key="1">
    <source>
        <dbReference type="EMBL" id="OHG69811.1"/>
    </source>
</evidence>
<gene>
    <name evidence="1" type="ORF">A7T00_00480</name>
</gene>
<dbReference type="RefSeq" id="WP_023207710.1">
    <property type="nucleotide sequence ID" value="NZ_QWDP01000004.1"/>
</dbReference>
<dbReference type="AlphaFoldDB" id="A0A1S0ZLT6"/>
<sequence>MISPIRQSLFERAANLPAVSARELALMLCALEPHLTTAAIPDDKHEYYDIFLHQIIRQIKSAGCFPPGRNSQTHSADEMFALAYLMIDEEITPKPVQERCLRAVAAIAKRNKARDLLMQLGGQQLLECGLELRRNQRGQYRKAAEQENTYRLLFLLLSLLVKNANGTYGTLDSPRLSNLYRDLQTLAEDEGFSSEGLSRATIYNKLKSALSVQHRHAD</sequence>
<proteinExistence type="predicted"/>
<comment type="caution">
    <text evidence="1">The sequence shown here is derived from an EMBL/GenBank/DDBJ whole genome shotgun (WGS) entry which is preliminary data.</text>
</comment>
<accession>A0A1S0ZLT6</accession>